<dbReference type="AlphaFoldDB" id="A0AAD8WQ75"/>
<dbReference type="InterPro" id="IPR046533">
    <property type="entry name" value="DUF6598"/>
</dbReference>
<gene>
    <name evidence="2" type="ORF">QYE76_058771</name>
</gene>
<dbReference type="Proteomes" id="UP001231189">
    <property type="component" value="Unassembled WGS sequence"/>
</dbReference>
<evidence type="ECO:0000313" key="3">
    <source>
        <dbReference type="Proteomes" id="UP001231189"/>
    </source>
</evidence>
<dbReference type="Pfam" id="PF20241">
    <property type="entry name" value="DUF6598"/>
    <property type="match status" value="1"/>
</dbReference>
<name>A0AAD8WQ75_LOLMU</name>
<protein>
    <recommendedName>
        <fullName evidence="1">DUF6598 domain-containing protein</fullName>
    </recommendedName>
</protein>
<dbReference type="PANTHER" id="PTHR33065:SF63">
    <property type="entry name" value="DUF6598 DOMAIN-CONTAINING PROTEIN"/>
    <property type="match status" value="1"/>
</dbReference>
<dbReference type="PANTHER" id="PTHR33065">
    <property type="entry name" value="OS07G0486400 PROTEIN"/>
    <property type="match status" value="1"/>
</dbReference>
<dbReference type="EMBL" id="JAUUTY010000003">
    <property type="protein sequence ID" value="KAK1670612.1"/>
    <property type="molecule type" value="Genomic_DNA"/>
</dbReference>
<accession>A0AAD8WQ75</accession>
<comment type="caution">
    <text evidence="2">The sequence shown here is derived from an EMBL/GenBank/DDBJ whole genome shotgun (WGS) entry which is preliminary data.</text>
</comment>
<sequence length="351" mass="40073">MEVQSLPRKKPRKEEEEAAAAVETGICFSQPEFVALERNFLKRIATPLTSAELRQREEANEKLLSGTWERFRDNWFYGNFPFDAVTTVPCMRYTDADLNHPDYAYILEPRDTLQIVSVQLRAPSASLHWPLDVYGFIAIHDVLDRKRIMVFNRERTDCQTISKQDSYLRLTGPTRGVCIGIDASFIEVVLKSKGLTESEDKDLSKFATTVRVGCLYPIEYTSKLCTLEMQHYTVYSSVEATVIVRLFQGQWPRCFRGVLNASTAGQKDVQIALLHLNDDELPVGDDGFIKLSRRVVCVEDDGKLGVSLFENVVGEEGVVWFAAEKSQRTTHYMCVKKYNIWLEVIVAWSVF</sequence>
<proteinExistence type="predicted"/>
<keyword evidence="3" id="KW-1185">Reference proteome</keyword>
<feature type="domain" description="DUF6598" evidence="1">
    <location>
        <begin position="112"/>
        <end position="322"/>
    </location>
</feature>
<organism evidence="2 3">
    <name type="scientific">Lolium multiflorum</name>
    <name type="common">Italian ryegrass</name>
    <name type="synonym">Lolium perenne subsp. multiflorum</name>
    <dbReference type="NCBI Taxonomy" id="4521"/>
    <lineage>
        <taxon>Eukaryota</taxon>
        <taxon>Viridiplantae</taxon>
        <taxon>Streptophyta</taxon>
        <taxon>Embryophyta</taxon>
        <taxon>Tracheophyta</taxon>
        <taxon>Spermatophyta</taxon>
        <taxon>Magnoliopsida</taxon>
        <taxon>Liliopsida</taxon>
        <taxon>Poales</taxon>
        <taxon>Poaceae</taxon>
        <taxon>BOP clade</taxon>
        <taxon>Pooideae</taxon>
        <taxon>Poodae</taxon>
        <taxon>Poeae</taxon>
        <taxon>Poeae Chloroplast Group 2 (Poeae type)</taxon>
        <taxon>Loliodinae</taxon>
        <taxon>Loliinae</taxon>
        <taxon>Lolium</taxon>
    </lineage>
</organism>
<evidence type="ECO:0000259" key="1">
    <source>
        <dbReference type="Pfam" id="PF20241"/>
    </source>
</evidence>
<evidence type="ECO:0000313" key="2">
    <source>
        <dbReference type="EMBL" id="KAK1670612.1"/>
    </source>
</evidence>
<reference evidence="2" key="1">
    <citation type="submission" date="2023-07" db="EMBL/GenBank/DDBJ databases">
        <title>A chromosome-level genome assembly of Lolium multiflorum.</title>
        <authorList>
            <person name="Chen Y."/>
            <person name="Copetti D."/>
            <person name="Kolliker R."/>
            <person name="Studer B."/>
        </authorList>
    </citation>
    <scope>NUCLEOTIDE SEQUENCE</scope>
    <source>
        <strain evidence="2">02402/16</strain>
        <tissue evidence="2">Leaf</tissue>
    </source>
</reference>